<dbReference type="UniPathway" id="UPA00275">
    <property type="reaction ID" value="UER00401"/>
</dbReference>
<evidence type="ECO:0000256" key="6">
    <source>
        <dbReference type="ARBA" id="ARBA00022619"/>
    </source>
</evidence>
<feature type="binding site" evidence="15">
    <location>
        <position position="218"/>
    </location>
    <ligand>
        <name>substrate</name>
    </ligand>
</feature>
<dbReference type="PIRSF" id="PIRSF006769">
    <property type="entry name" value="RibD"/>
    <property type="match status" value="1"/>
</dbReference>
<evidence type="ECO:0000256" key="3">
    <source>
        <dbReference type="ARBA" id="ARBA00004910"/>
    </source>
</evidence>
<comment type="cofactor">
    <cofactor evidence="13 16">
        <name>Zn(2+)</name>
        <dbReference type="ChEBI" id="CHEBI:29105"/>
    </cofactor>
    <text evidence="13 16">Binds 1 zinc ion.</text>
</comment>
<comment type="catalytic activity">
    <reaction evidence="13">
        <text>5-amino-6-(5-phospho-D-ribitylamino)uracil + NADP(+) = 5-amino-6-(5-phospho-D-ribosylamino)uracil + NADPH + H(+)</text>
        <dbReference type="Rhea" id="RHEA:17845"/>
        <dbReference type="ChEBI" id="CHEBI:15378"/>
        <dbReference type="ChEBI" id="CHEBI:57783"/>
        <dbReference type="ChEBI" id="CHEBI:58349"/>
        <dbReference type="ChEBI" id="CHEBI:58421"/>
        <dbReference type="ChEBI" id="CHEBI:58453"/>
        <dbReference type="EC" id="1.1.1.193"/>
    </reaction>
</comment>
<evidence type="ECO:0000256" key="8">
    <source>
        <dbReference type="ARBA" id="ARBA00022801"/>
    </source>
</evidence>
<keyword evidence="7 13" id="KW-0479">Metal-binding</keyword>
<feature type="binding site" evidence="16">
    <location>
        <position position="98"/>
    </location>
    <ligand>
        <name>Zn(2+)</name>
        <dbReference type="ChEBI" id="CHEBI:29105"/>
        <note>catalytic</note>
    </ligand>
</feature>
<dbReference type="NCBIfam" id="TIGR00326">
    <property type="entry name" value="eubact_ribD"/>
    <property type="match status" value="1"/>
</dbReference>
<dbReference type="Proteomes" id="UP000184513">
    <property type="component" value="Unassembled WGS sequence"/>
</dbReference>
<dbReference type="GO" id="GO:0008835">
    <property type="term" value="F:diaminohydroxyphosphoribosylaminopyrimidine deaminase activity"/>
    <property type="evidence" value="ECO:0007669"/>
    <property type="project" value="UniProtKB-EC"/>
</dbReference>
<dbReference type="FunFam" id="3.40.140.10:FF:000025">
    <property type="entry name" value="Riboflavin biosynthesis protein RibD"/>
    <property type="match status" value="1"/>
</dbReference>
<evidence type="ECO:0000256" key="5">
    <source>
        <dbReference type="ARBA" id="ARBA00007417"/>
    </source>
</evidence>
<keyword evidence="11 13" id="KW-0560">Oxidoreductase</keyword>
<dbReference type="PANTHER" id="PTHR38011:SF7">
    <property type="entry name" value="2,5-DIAMINO-6-RIBOSYLAMINO-4(3H)-PYRIMIDINONE 5'-PHOSPHATE REDUCTASE"/>
    <property type="match status" value="1"/>
</dbReference>
<evidence type="ECO:0000256" key="11">
    <source>
        <dbReference type="ARBA" id="ARBA00023002"/>
    </source>
</evidence>
<comment type="similarity">
    <text evidence="5 13">In the C-terminal section; belongs to the HTP reductase family.</text>
</comment>
<dbReference type="InterPro" id="IPR002125">
    <property type="entry name" value="CMP_dCMP_dom"/>
</dbReference>
<dbReference type="Pfam" id="PF00383">
    <property type="entry name" value="dCMP_cyt_deam_1"/>
    <property type="match status" value="1"/>
</dbReference>
<dbReference type="EC" id="1.1.1.193" evidence="13"/>
<dbReference type="CDD" id="cd01284">
    <property type="entry name" value="Riboflavin_deaminase-reductase"/>
    <property type="match status" value="1"/>
</dbReference>
<evidence type="ECO:0000256" key="14">
    <source>
        <dbReference type="PIRSR" id="PIRSR006769-1"/>
    </source>
</evidence>
<keyword evidence="8 13" id="KW-0378">Hydrolase</keyword>
<evidence type="ECO:0000256" key="10">
    <source>
        <dbReference type="ARBA" id="ARBA00022857"/>
    </source>
</evidence>
<organism evidence="18 19">
    <name type="scientific">Cyclobacterium lianum</name>
    <dbReference type="NCBI Taxonomy" id="388280"/>
    <lineage>
        <taxon>Bacteria</taxon>
        <taxon>Pseudomonadati</taxon>
        <taxon>Bacteroidota</taxon>
        <taxon>Cytophagia</taxon>
        <taxon>Cytophagales</taxon>
        <taxon>Cyclobacteriaceae</taxon>
        <taxon>Cyclobacterium</taxon>
    </lineage>
</organism>
<evidence type="ECO:0000259" key="17">
    <source>
        <dbReference type="PROSITE" id="PS51747"/>
    </source>
</evidence>
<dbReference type="InterPro" id="IPR016193">
    <property type="entry name" value="Cytidine_deaminase-like"/>
</dbReference>
<proteinExistence type="inferred from homology"/>
<comment type="similarity">
    <text evidence="4 13">In the N-terminal section; belongs to the cytidine and deoxycytidylate deaminase family.</text>
</comment>
<dbReference type="RefSeq" id="WP_245802747.1">
    <property type="nucleotide sequence ID" value="NZ_FRCY01000001.1"/>
</dbReference>
<name>A0A1M7I1G4_9BACT</name>
<feature type="binding site" evidence="15">
    <location>
        <position position="214"/>
    </location>
    <ligand>
        <name>NADP(+)</name>
        <dbReference type="ChEBI" id="CHEBI:58349"/>
    </ligand>
</feature>
<keyword evidence="9 13" id="KW-0862">Zinc</keyword>
<feature type="binding site" evidence="15">
    <location>
        <position position="295"/>
    </location>
    <ligand>
        <name>substrate</name>
    </ligand>
</feature>
<dbReference type="Gene3D" id="3.40.430.10">
    <property type="entry name" value="Dihydrofolate Reductase, subunit A"/>
    <property type="match status" value="1"/>
</dbReference>
<dbReference type="GO" id="GO:0009231">
    <property type="term" value="P:riboflavin biosynthetic process"/>
    <property type="evidence" value="ECO:0007669"/>
    <property type="project" value="UniProtKB-UniPathway"/>
</dbReference>
<keyword evidence="19" id="KW-1185">Reference proteome</keyword>
<evidence type="ECO:0000256" key="4">
    <source>
        <dbReference type="ARBA" id="ARBA00005259"/>
    </source>
</evidence>
<feature type="binding site" evidence="16">
    <location>
        <position position="89"/>
    </location>
    <ligand>
        <name>Zn(2+)</name>
        <dbReference type="ChEBI" id="CHEBI:29105"/>
        <note>catalytic</note>
    </ligand>
</feature>
<feature type="binding site" evidence="15">
    <location>
        <position position="184"/>
    </location>
    <ligand>
        <name>NADP(+)</name>
        <dbReference type="ChEBI" id="CHEBI:58349"/>
    </ligand>
</feature>
<dbReference type="SUPFAM" id="SSF53597">
    <property type="entry name" value="Dihydrofolate reductase-like"/>
    <property type="match status" value="1"/>
</dbReference>
<dbReference type="PROSITE" id="PS00903">
    <property type="entry name" value="CYT_DCMP_DEAMINASES_1"/>
    <property type="match status" value="1"/>
</dbReference>
<evidence type="ECO:0000313" key="18">
    <source>
        <dbReference type="EMBL" id="SHM34237.1"/>
    </source>
</evidence>
<dbReference type="InterPro" id="IPR024072">
    <property type="entry name" value="DHFR-like_dom_sf"/>
</dbReference>
<feature type="binding site" evidence="15">
    <location>
        <position position="210"/>
    </location>
    <ligand>
        <name>NADP(+)</name>
        <dbReference type="ChEBI" id="CHEBI:58349"/>
    </ligand>
</feature>
<evidence type="ECO:0000256" key="7">
    <source>
        <dbReference type="ARBA" id="ARBA00022723"/>
    </source>
</evidence>
<reference evidence="18 19" key="1">
    <citation type="submission" date="2016-11" db="EMBL/GenBank/DDBJ databases">
        <authorList>
            <person name="Jaros S."/>
            <person name="Januszkiewicz K."/>
            <person name="Wedrychowicz H."/>
        </authorList>
    </citation>
    <scope>NUCLEOTIDE SEQUENCE [LARGE SCALE GENOMIC DNA]</scope>
    <source>
        <strain evidence="18 19">CGMCC 1.6102</strain>
    </source>
</reference>
<comment type="pathway">
    <text evidence="2 13">Cofactor biosynthesis; riboflavin biosynthesis; 5-amino-6-(D-ribitylamino)uracil from GTP: step 2/4.</text>
</comment>
<evidence type="ECO:0000256" key="12">
    <source>
        <dbReference type="ARBA" id="ARBA00023268"/>
    </source>
</evidence>
<dbReference type="PROSITE" id="PS51747">
    <property type="entry name" value="CYT_DCMP_DEAMINASES_2"/>
    <property type="match status" value="1"/>
</dbReference>
<dbReference type="InterPro" id="IPR016192">
    <property type="entry name" value="APOBEC/CMP_deaminase_Zn-bd"/>
</dbReference>
<feature type="binding site" evidence="15">
    <location>
        <begin position="297"/>
        <end position="303"/>
    </location>
    <ligand>
        <name>NADP(+)</name>
        <dbReference type="ChEBI" id="CHEBI:58349"/>
    </ligand>
</feature>
<evidence type="ECO:0000256" key="13">
    <source>
        <dbReference type="PIRNR" id="PIRNR006769"/>
    </source>
</evidence>
<evidence type="ECO:0000256" key="1">
    <source>
        <dbReference type="ARBA" id="ARBA00002151"/>
    </source>
</evidence>
<keyword evidence="10 13" id="KW-0521">NADP</keyword>
<feature type="binding site" evidence="15">
    <location>
        <position position="182"/>
    </location>
    <ligand>
        <name>substrate</name>
    </ligand>
</feature>
<evidence type="ECO:0000313" key="19">
    <source>
        <dbReference type="Proteomes" id="UP000184513"/>
    </source>
</evidence>
<dbReference type="SUPFAM" id="SSF53927">
    <property type="entry name" value="Cytidine deaminase-like"/>
    <property type="match status" value="1"/>
</dbReference>
<feature type="binding site" evidence="15">
    <location>
        <position position="198"/>
    </location>
    <ligand>
        <name>substrate</name>
    </ligand>
</feature>
<feature type="binding site" evidence="15">
    <location>
        <position position="168"/>
    </location>
    <ligand>
        <name>NADP(+)</name>
        <dbReference type="ChEBI" id="CHEBI:58349"/>
    </ligand>
</feature>
<accession>A0A1M7I1G4</accession>
<evidence type="ECO:0000256" key="2">
    <source>
        <dbReference type="ARBA" id="ARBA00004882"/>
    </source>
</evidence>
<comment type="catalytic activity">
    <reaction evidence="13">
        <text>2,5-diamino-6-hydroxy-4-(5-phosphoribosylamino)-pyrimidine + H2O + H(+) = 5-amino-6-(5-phospho-D-ribosylamino)uracil + NH4(+)</text>
        <dbReference type="Rhea" id="RHEA:21868"/>
        <dbReference type="ChEBI" id="CHEBI:15377"/>
        <dbReference type="ChEBI" id="CHEBI:15378"/>
        <dbReference type="ChEBI" id="CHEBI:28938"/>
        <dbReference type="ChEBI" id="CHEBI:58453"/>
        <dbReference type="ChEBI" id="CHEBI:58614"/>
        <dbReference type="EC" id="3.5.4.26"/>
    </reaction>
</comment>
<dbReference type="InterPro" id="IPR050765">
    <property type="entry name" value="Riboflavin_Biosynth_HTPR"/>
</dbReference>
<evidence type="ECO:0000256" key="16">
    <source>
        <dbReference type="PIRSR" id="PIRSR006769-3"/>
    </source>
</evidence>
<feature type="binding site" evidence="16">
    <location>
        <position position="62"/>
    </location>
    <ligand>
        <name>Zn(2+)</name>
        <dbReference type="ChEBI" id="CHEBI:29105"/>
        <note>catalytic</note>
    </ligand>
</feature>
<dbReference type="STRING" id="388280.SAMN04488057_101137"/>
<evidence type="ECO:0000256" key="9">
    <source>
        <dbReference type="ARBA" id="ARBA00022833"/>
    </source>
</evidence>
<dbReference type="EC" id="3.5.4.26" evidence="13"/>
<sequence>MNPRVLPFSSDLPGDEAFMQRAIDLASLGAAWVSPNPMVGCVIVHNNTIIGEGYHERYGEAHAEPNAIKSVKDQRLLQEATLYVTLEPCAHQGKTPPCADLIVKHQLKRVVIGAMDSNPLVAGKGLSRIRKSGIEVTTGVLEDKIRWQNRRFFTRIEKNRPYILLKWAQTTDGFIARTNFDSKWISSVLSRQLVHRWRTEEDAIMVGTHTAHHDNPQLNARDWYGKDPIRVVVDRHLRLSPGLNLFDGSQQTLVYNHKRDGITGKTQWIKVDDSFHLKSLLADLQQKGVQSLLVEGGAALLESFIRQGLWDEARVFTGTGSFGLGIPAPRMPVIPQGRMVIDTDILETYYQHD</sequence>
<dbReference type="EMBL" id="FRCY01000001">
    <property type="protein sequence ID" value="SHM34237.1"/>
    <property type="molecule type" value="Genomic_DNA"/>
</dbReference>
<keyword evidence="12" id="KW-0511">Multifunctional enzyme</keyword>
<evidence type="ECO:0000256" key="15">
    <source>
        <dbReference type="PIRSR" id="PIRSR006769-2"/>
    </source>
</evidence>
<feature type="active site" description="Proton donor" evidence="14">
    <location>
        <position position="64"/>
    </location>
</feature>
<dbReference type="GO" id="GO:0008703">
    <property type="term" value="F:5-amino-6-(5-phosphoribosylamino)uracil reductase activity"/>
    <property type="evidence" value="ECO:0007669"/>
    <property type="project" value="UniProtKB-EC"/>
</dbReference>
<keyword evidence="6 13" id="KW-0686">Riboflavin biosynthesis</keyword>
<dbReference type="GO" id="GO:0008270">
    <property type="term" value="F:zinc ion binding"/>
    <property type="evidence" value="ECO:0007669"/>
    <property type="project" value="InterPro"/>
</dbReference>
<comment type="pathway">
    <text evidence="3 13">Cofactor biosynthesis; riboflavin biosynthesis; 5-amino-6-(D-ribitylamino)uracil from GTP: step 3/4.</text>
</comment>
<comment type="function">
    <text evidence="1 13">Converts 2,5-diamino-6-(ribosylamino)-4(3h)-pyrimidinone 5'-phosphate into 5-amino-6-(ribosylamino)-2,4(1h,3h)-pyrimidinedione 5'-phosphate.</text>
</comment>
<dbReference type="PANTHER" id="PTHR38011">
    <property type="entry name" value="DIHYDROFOLATE REDUCTASE FAMILY PROTEIN (AFU_ORTHOLOGUE AFUA_8G06820)"/>
    <property type="match status" value="1"/>
</dbReference>
<dbReference type="InterPro" id="IPR002734">
    <property type="entry name" value="RibDG_C"/>
</dbReference>
<dbReference type="Pfam" id="PF01872">
    <property type="entry name" value="RibD_C"/>
    <property type="match status" value="1"/>
</dbReference>
<protein>
    <recommendedName>
        <fullName evidence="13">Riboflavin biosynthesis protein RibD</fullName>
    </recommendedName>
    <domain>
        <recommendedName>
            <fullName evidence="13">Diaminohydroxyphosphoribosylaminopyrimidine deaminase</fullName>
            <shortName evidence="13">DRAP deaminase</shortName>
            <ecNumber evidence="13">3.5.4.26</ecNumber>
        </recommendedName>
        <alternativeName>
            <fullName evidence="13">Riboflavin-specific deaminase</fullName>
        </alternativeName>
    </domain>
    <domain>
        <recommendedName>
            <fullName evidence="13">5-amino-6-(5-phosphoribosylamino)uracil reductase</fullName>
            <ecNumber evidence="13">1.1.1.193</ecNumber>
        </recommendedName>
        <alternativeName>
            <fullName evidence="13">HTP reductase</fullName>
        </alternativeName>
    </domain>
</protein>
<dbReference type="Gene3D" id="3.40.140.10">
    <property type="entry name" value="Cytidine Deaminase, domain 2"/>
    <property type="match status" value="1"/>
</dbReference>
<feature type="binding site" evidence="15">
    <location>
        <position position="221"/>
    </location>
    <ligand>
        <name>NADP(+)</name>
        <dbReference type="ChEBI" id="CHEBI:58349"/>
    </ligand>
</feature>
<dbReference type="AlphaFoldDB" id="A0A1M7I1G4"/>
<feature type="domain" description="CMP/dCMP-type deaminase" evidence="17">
    <location>
        <begin position="13"/>
        <end position="137"/>
    </location>
</feature>
<gene>
    <name evidence="18" type="ORF">SAMN04488057_101137</name>
</gene>
<dbReference type="InterPro" id="IPR004794">
    <property type="entry name" value="Eubact_RibD"/>
</dbReference>